<evidence type="ECO:0000256" key="4">
    <source>
        <dbReference type="ARBA" id="ARBA00022692"/>
    </source>
</evidence>
<feature type="transmembrane region" description="Helical" evidence="12">
    <location>
        <begin position="73"/>
        <end position="92"/>
    </location>
</feature>
<evidence type="ECO:0000259" key="13">
    <source>
        <dbReference type="Pfam" id="PF00520"/>
    </source>
</evidence>
<evidence type="ECO:0000256" key="9">
    <source>
        <dbReference type="ARBA" id="ARBA00023065"/>
    </source>
</evidence>
<keyword evidence="11 14" id="KW-0407">Ion channel</keyword>
<dbReference type="Gene3D" id="1.10.287.70">
    <property type="match status" value="1"/>
</dbReference>
<dbReference type="GO" id="GO:0001508">
    <property type="term" value="P:action potential"/>
    <property type="evidence" value="ECO:0007669"/>
    <property type="project" value="TreeGrafter"/>
</dbReference>
<keyword evidence="9" id="KW-0406">Ion transport</keyword>
<sequence>MDVNMAGSVKKSPQNKPPDDDWRNTLYTIIFEADTPAGKRFDEILIVTILLSVIVVMLDSVKEIAASYGDLFYSLEWIFTIMFTVEYLLRLVCVGRPVRYDPPFFGIIDLIAILPAYFSLLLPGSEYLLVIRSLRLLRIFRVLKLVQYLGEADLLIRALRASRRKITLFLFTVLNLVVILGSLMYVIEGGKNGFTSIPTSVYWAVITLTTVGYGDIVPETGLGQAVASVVMITGYSIIAVPTGIITSEISYASRYTKGRVCQNCSFEGHESDAKFCKRCGAELEIRS</sequence>
<dbReference type="EMBL" id="CP004144">
    <property type="protein sequence ID" value="AGF98540.1"/>
    <property type="molecule type" value="Genomic_DNA"/>
</dbReference>
<proteinExistence type="predicted"/>
<organism evidence="14 15">
    <name type="scientific">Methanosarcina mazei Tuc01</name>
    <dbReference type="NCBI Taxonomy" id="1236903"/>
    <lineage>
        <taxon>Archaea</taxon>
        <taxon>Methanobacteriati</taxon>
        <taxon>Methanobacteriota</taxon>
        <taxon>Stenosarchaea group</taxon>
        <taxon>Methanomicrobia</taxon>
        <taxon>Methanosarcinales</taxon>
        <taxon>Methanosarcinaceae</taxon>
        <taxon>Methanosarcina</taxon>
    </lineage>
</organism>
<dbReference type="PRINTS" id="PR00169">
    <property type="entry name" value="KCHANNEL"/>
</dbReference>
<dbReference type="KEGG" id="mmaz:MmTuc01_3286"/>
<evidence type="ECO:0000256" key="12">
    <source>
        <dbReference type="SAM" id="Phobius"/>
    </source>
</evidence>
<protein>
    <submittedName>
        <fullName evidence="14">Potassium voltage-gated channel subfamily KQT potassium channel, VIC family</fullName>
    </submittedName>
</protein>
<gene>
    <name evidence="14" type="ORF">MmTuc01_3286</name>
</gene>
<evidence type="ECO:0000256" key="6">
    <source>
        <dbReference type="ARBA" id="ARBA00022882"/>
    </source>
</evidence>
<keyword evidence="3" id="KW-0633">Potassium transport</keyword>
<evidence type="ECO:0000256" key="7">
    <source>
        <dbReference type="ARBA" id="ARBA00022958"/>
    </source>
</evidence>
<dbReference type="SUPFAM" id="SSF81324">
    <property type="entry name" value="Voltage-gated potassium channels"/>
    <property type="match status" value="1"/>
</dbReference>
<dbReference type="PANTHER" id="PTHR11537:SF254">
    <property type="entry name" value="POTASSIUM VOLTAGE-GATED CHANNEL PROTEIN SHAB"/>
    <property type="match status" value="1"/>
</dbReference>
<dbReference type="HOGENOM" id="CLU_011722_1_3_2"/>
<feature type="transmembrane region" description="Helical" evidence="12">
    <location>
        <begin position="225"/>
        <end position="245"/>
    </location>
</feature>
<evidence type="ECO:0000256" key="8">
    <source>
        <dbReference type="ARBA" id="ARBA00022989"/>
    </source>
</evidence>
<feature type="transmembrane region" description="Helical" evidence="12">
    <location>
        <begin position="104"/>
        <end position="131"/>
    </location>
</feature>
<dbReference type="GO" id="GO:0005249">
    <property type="term" value="F:voltage-gated potassium channel activity"/>
    <property type="evidence" value="ECO:0007669"/>
    <property type="project" value="InterPro"/>
</dbReference>
<evidence type="ECO:0000256" key="2">
    <source>
        <dbReference type="ARBA" id="ARBA00022448"/>
    </source>
</evidence>
<dbReference type="InterPro" id="IPR027359">
    <property type="entry name" value="Volt_channel_dom_sf"/>
</dbReference>
<reference evidence="14 15" key="1">
    <citation type="journal article" date="2013" name="Genome Announc.">
        <title>Complete Genome of a Methanosarcina mazei Strain Isolated from Sediment Samples from an Amazonian Flooded Area.</title>
        <authorList>
            <person name="Assis das Gracas D."/>
            <person name="Thiago Juca Ramos R."/>
            <person name="Vieira Araujo A.C."/>
            <person name="Zahlouth R."/>
            <person name="Ribeiro Carneiro A."/>
            <person name="Souza Lopes T."/>
            <person name="Azevedo Barauna R."/>
            <person name="Azevedo V."/>
            <person name="Cruz Schneider M.P."/>
            <person name="Pellizari V.H."/>
            <person name="Silva A."/>
        </authorList>
    </citation>
    <scope>NUCLEOTIDE SEQUENCE [LARGE SCALE GENOMIC DNA]</scope>
    <source>
        <strain evidence="14 15">Tuc01</strain>
    </source>
</reference>
<keyword evidence="5" id="KW-0631">Potassium channel</keyword>
<dbReference type="Gene3D" id="1.20.120.350">
    <property type="entry name" value="Voltage-gated potassium channels. Chain C"/>
    <property type="match status" value="1"/>
</dbReference>
<feature type="transmembrane region" description="Helical" evidence="12">
    <location>
        <begin position="166"/>
        <end position="187"/>
    </location>
</feature>
<dbReference type="InterPro" id="IPR005821">
    <property type="entry name" value="Ion_trans_dom"/>
</dbReference>
<dbReference type="PANTHER" id="PTHR11537">
    <property type="entry name" value="VOLTAGE-GATED POTASSIUM CHANNEL"/>
    <property type="match status" value="1"/>
</dbReference>
<feature type="transmembrane region" description="Helical" evidence="12">
    <location>
        <begin position="44"/>
        <end position="61"/>
    </location>
</feature>
<evidence type="ECO:0000256" key="3">
    <source>
        <dbReference type="ARBA" id="ARBA00022538"/>
    </source>
</evidence>
<evidence type="ECO:0000256" key="5">
    <source>
        <dbReference type="ARBA" id="ARBA00022826"/>
    </source>
</evidence>
<evidence type="ECO:0000256" key="1">
    <source>
        <dbReference type="ARBA" id="ARBA00004141"/>
    </source>
</evidence>
<comment type="subcellular location">
    <subcellularLocation>
        <location evidence="1">Membrane</location>
        <topology evidence="1">Multi-pass membrane protein</topology>
    </subcellularLocation>
</comment>
<evidence type="ECO:0000313" key="15">
    <source>
        <dbReference type="Proteomes" id="UP000011718"/>
    </source>
</evidence>
<keyword evidence="7" id="KW-0630">Potassium</keyword>
<evidence type="ECO:0000313" key="14">
    <source>
        <dbReference type="EMBL" id="AGF98540.1"/>
    </source>
</evidence>
<evidence type="ECO:0000256" key="11">
    <source>
        <dbReference type="ARBA" id="ARBA00023303"/>
    </source>
</evidence>
<dbReference type="Pfam" id="PF00520">
    <property type="entry name" value="Ion_trans"/>
    <property type="match status" value="1"/>
</dbReference>
<dbReference type="BioCyc" id="MMAZ1236903:G139K-3129-MONOMER"/>
<keyword evidence="10 12" id="KW-0472">Membrane</keyword>
<keyword evidence="6" id="KW-0851">Voltage-gated channel</keyword>
<dbReference type="InterPro" id="IPR028325">
    <property type="entry name" value="VG_K_chnl"/>
</dbReference>
<dbReference type="GO" id="GO:0008076">
    <property type="term" value="C:voltage-gated potassium channel complex"/>
    <property type="evidence" value="ECO:0007669"/>
    <property type="project" value="InterPro"/>
</dbReference>
<evidence type="ECO:0000256" key="10">
    <source>
        <dbReference type="ARBA" id="ARBA00023136"/>
    </source>
</evidence>
<keyword evidence="4 12" id="KW-0812">Transmembrane</keyword>
<feature type="domain" description="Ion transport" evidence="13">
    <location>
        <begin position="41"/>
        <end position="256"/>
    </location>
</feature>
<dbReference type="AlphaFoldDB" id="M1Q881"/>
<accession>M1Q881</accession>
<dbReference type="Proteomes" id="UP000011718">
    <property type="component" value="Chromosome"/>
</dbReference>
<keyword evidence="8 12" id="KW-1133">Transmembrane helix</keyword>
<keyword evidence="2" id="KW-0813">Transport</keyword>
<dbReference type="FunFam" id="1.10.287.70:FF:000164">
    <property type="entry name" value="Voltage-sensitive potassium channel"/>
    <property type="match status" value="1"/>
</dbReference>
<name>M1Q881_METMZ</name>